<proteinExistence type="predicted"/>
<organism evidence="1 2">
    <name type="scientific">Rangifer tarandus platyrhynchus</name>
    <name type="common">Svalbard reindeer</name>
    <dbReference type="NCBI Taxonomy" id="3082113"/>
    <lineage>
        <taxon>Eukaryota</taxon>
        <taxon>Metazoa</taxon>
        <taxon>Chordata</taxon>
        <taxon>Craniata</taxon>
        <taxon>Vertebrata</taxon>
        <taxon>Euteleostomi</taxon>
        <taxon>Mammalia</taxon>
        <taxon>Eutheria</taxon>
        <taxon>Laurasiatheria</taxon>
        <taxon>Artiodactyla</taxon>
        <taxon>Ruminantia</taxon>
        <taxon>Pecora</taxon>
        <taxon>Cervidae</taxon>
        <taxon>Odocoileinae</taxon>
        <taxon>Rangifer</taxon>
    </lineage>
</organism>
<dbReference type="Proteomes" id="UP001162501">
    <property type="component" value="Chromosome 30"/>
</dbReference>
<reference evidence="1" key="1">
    <citation type="submission" date="2023-05" db="EMBL/GenBank/DDBJ databases">
        <authorList>
            <consortium name="ELIXIR-Norway"/>
        </authorList>
    </citation>
    <scope>NUCLEOTIDE SEQUENCE</scope>
</reference>
<gene>
    <name evidence="1" type="ORF">MRATA1EN22A_LOCUS19826</name>
</gene>
<protein>
    <submittedName>
        <fullName evidence="1">Uncharacterized protein</fullName>
    </submittedName>
</protein>
<reference evidence="1" key="2">
    <citation type="submission" date="2025-03" db="EMBL/GenBank/DDBJ databases">
        <authorList>
            <consortium name="ELIXIR-Norway"/>
            <consortium name="Elixir Norway"/>
        </authorList>
    </citation>
    <scope>NUCLEOTIDE SEQUENCE</scope>
</reference>
<dbReference type="EMBL" id="OX596114">
    <property type="protein sequence ID" value="CAN0457982.1"/>
    <property type="molecule type" value="Genomic_DNA"/>
</dbReference>
<accession>A0AC59ZN91</accession>
<sequence>MRQQCKVTGVDTAWGRNAVCRDGPGLIGEPLIHQEAPGKRKGAPYPVLSIQKGKKTSCLSKAADLDHHWVAKAWLNDIGLSQYSQAFQNHLVDGRMLKSLMKRDLEKHLCVQEVPPGQHPAGDRAALPSQLQQGGSPGSPGPLRDTEHRPRGLDQPAGAQVGVRH</sequence>
<evidence type="ECO:0000313" key="2">
    <source>
        <dbReference type="Proteomes" id="UP001162501"/>
    </source>
</evidence>
<evidence type="ECO:0000313" key="1">
    <source>
        <dbReference type="EMBL" id="CAN0457982.1"/>
    </source>
</evidence>
<name>A0AC59ZN91_RANTA</name>